<keyword evidence="6" id="KW-0812">Transmembrane</keyword>
<accession>A0A6U4P0R8</accession>
<reference evidence="8" key="1">
    <citation type="submission" date="2021-01" db="EMBL/GenBank/DDBJ databases">
        <authorList>
            <person name="Corre E."/>
            <person name="Pelletier E."/>
            <person name="Niang G."/>
            <person name="Scheremetjew M."/>
            <person name="Finn R."/>
            <person name="Kale V."/>
            <person name="Holt S."/>
            <person name="Cochrane G."/>
            <person name="Meng A."/>
            <person name="Brown T."/>
            <person name="Cohen L."/>
        </authorList>
    </citation>
    <scope>NUCLEOTIDE SEQUENCE</scope>
    <source>
        <strain evidence="8">CCMP644</strain>
    </source>
</reference>
<keyword evidence="3" id="KW-0732">Signal</keyword>
<feature type="region of interest" description="Disordered" evidence="5">
    <location>
        <begin position="19"/>
        <end position="38"/>
    </location>
</feature>
<evidence type="ECO:0000256" key="5">
    <source>
        <dbReference type="SAM" id="MobiDB-lite"/>
    </source>
</evidence>
<evidence type="ECO:0000256" key="6">
    <source>
        <dbReference type="SAM" id="Phobius"/>
    </source>
</evidence>
<evidence type="ECO:0000256" key="3">
    <source>
        <dbReference type="ARBA" id="ARBA00022729"/>
    </source>
</evidence>
<keyword evidence="6" id="KW-1133">Transmembrane helix</keyword>
<dbReference type="GO" id="GO:0003993">
    <property type="term" value="F:acid phosphatase activity"/>
    <property type="evidence" value="ECO:0007669"/>
    <property type="project" value="UniProtKB-EC"/>
</dbReference>
<feature type="transmembrane region" description="Helical" evidence="6">
    <location>
        <begin position="69"/>
        <end position="93"/>
    </location>
</feature>
<gene>
    <name evidence="8" type="ORF">HAND00432_LOCUS11141</name>
</gene>
<evidence type="ECO:0000256" key="1">
    <source>
        <dbReference type="ARBA" id="ARBA00000032"/>
    </source>
</evidence>
<dbReference type="Gene3D" id="3.60.21.10">
    <property type="match status" value="1"/>
</dbReference>
<dbReference type="CDD" id="cd07378">
    <property type="entry name" value="MPP_ACP5"/>
    <property type="match status" value="1"/>
</dbReference>
<dbReference type="SUPFAM" id="SSF56300">
    <property type="entry name" value="Metallo-dependent phosphatases"/>
    <property type="match status" value="1"/>
</dbReference>
<dbReference type="AlphaFoldDB" id="A0A6U4P0R8"/>
<dbReference type="InterPro" id="IPR029052">
    <property type="entry name" value="Metallo-depent_PP-like"/>
</dbReference>
<comment type="catalytic activity">
    <reaction evidence="1">
        <text>a phosphate monoester + H2O = an alcohol + phosphate</text>
        <dbReference type="Rhea" id="RHEA:15017"/>
        <dbReference type="ChEBI" id="CHEBI:15377"/>
        <dbReference type="ChEBI" id="CHEBI:30879"/>
        <dbReference type="ChEBI" id="CHEBI:43474"/>
        <dbReference type="ChEBI" id="CHEBI:67140"/>
        <dbReference type="EC" id="3.1.3.2"/>
    </reaction>
</comment>
<dbReference type="EC" id="3.1.3.2" evidence="2"/>
<dbReference type="Pfam" id="PF00149">
    <property type="entry name" value="Metallophos"/>
    <property type="match status" value="1"/>
</dbReference>
<evidence type="ECO:0000256" key="4">
    <source>
        <dbReference type="ARBA" id="ARBA00022801"/>
    </source>
</evidence>
<dbReference type="EMBL" id="HBFX01018385">
    <property type="protein sequence ID" value="CAD8956603.1"/>
    <property type="molecule type" value="Transcribed_RNA"/>
</dbReference>
<dbReference type="InterPro" id="IPR024927">
    <property type="entry name" value="Acid_PPase"/>
</dbReference>
<keyword evidence="6" id="KW-0472">Membrane</keyword>
<dbReference type="PANTHER" id="PTHR10161:SF14">
    <property type="entry name" value="TARTRATE-RESISTANT ACID PHOSPHATASE TYPE 5"/>
    <property type="match status" value="1"/>
</dbReference>
<name>A0A6U4P0R8_HEMAN</name>
<dbReference type="InterPro" id="IPR004843">
    <property type="entry name" value="Calcineurin-like_PHP"/>
</dbReference>
<evidence type="ECO:0000256" key="2">
    <source>
        <dbReference type="ARBA" id="ARBA00012646"/>
    </source>
</evidence>
<sequence>MEPEVRAADERLRSWLRRAGRSAAPSKNYGATKAPIDDDDDDAAHLAGMQQVEEEETIARRVARRCRRVMCLLLSGVAIMLFITMMAAGYVAINDSDEIAFVTLGDWGCGPDNCRVPPTAPEGFHHGGSHQLSVAHKMAKAAEEISSKFVLALGDNFYWGGVNSDTDPLWKTVWLDRFSHESLQTPWYAILGNHDHYGNAEAQIDFSRKKLDCTHFKVCPSRWVLPRYWYSVVVPSDSKKFDVQFVFIDTVILAEGASMALAEEKMKSGLPPHLKPEDIDKWKKWAGQRKAMAKLQLEWFEHALNTSTADWLIVAGHYPVFSGGEHGNTPELQEQVLPLLKKYNVDAYLAGHDHTLQHLEDGGVHYFVSGSGALNGEYHPLPQSLFGTTQNGFMAHRIKQDSMEVQMINSQGEMVNKVVLRRKRNKGTQGSALENDLSAQVDSLGKRVEKKVFRIF</sequence>
<proteinExistence type="predicted"/>
<organism evidence="8">
    <name type="scientific">Hemiselmis andersenii</name>
    <name type="common">Cryptophyte alga</name>
    <dbReference type="NCBI Taxonomy" id="464988"/>
    <lineage>
        <taxon>Eukaryota</taxon>
        <taxon>Cryptophyceae</taxon>
        <taxon>Cryptomonadales</taxon>
        <taxon>Hemiselmidaceae</taxon>
        <taxon>Hemiselmis</taxon>
    </lineage>
</organism>
<feature type="domain" description="Calcineurin-like phosphoesterase" evidence="7">
    <location>
        <begin position="126"/>
        <end position="355"/>
    </location>
</feature>
<evidence type="ECO:0000259" key="7">
    <source>
        <dbReference type="Pfam" id="PF00149"/>
    </source>
</evidence>
<protein>
    <recommendedName>
        <fullName evidence="2">acid phosphatase</fullName>
        <ecNumber evidence="2">3.1.3.2</ecNumber>
    </recommendedName>
</protein>
<evidence type="ECO:0000313" key="8">
    <source>
        <dbReference type="EMBL" id="CAD8956603.1"/>
    </source>
</evidence>
<keyword evidence="4" id="KW-0378">Hydrolase</keyword>
<dbReference type="PANTHER" id="PTHR10161">
    <property type="entry name" value="TARTRATE-RESISTANT ACID PHOSPHATASE TYPE 5"/>
    <property type="match status" value="1"/>
</dbReference>
<dbReference type="InterPro" id="IPR051558">
    <property type="entry name" value="Metallophosphoesterase_PAP"/>
</dbReference>